<dbReference type="InterPro" id="IPR042060">
    <property type="entry name" value="PLAT_polycystin1"/>
</dbReference>
<evidence type="ECO:0000256" key="13">
    <source>
        <dbReference type="SAM" id="MobiDB-lite"/>
    </source>
</evidence>
<evidence type="ECO:0000256" key="11">
    <source>
        <dbReference type="PIRSR" id="PIRSR603915-2"/>
    </source>
</evidence>
<feature type="transmembrane region" description="Helical" evidence="14">
    <location>
        <begin position="2099"/>
        <end position="2119"/>
    </location>
</feature>
<evidence type="ECO:0000256" key="8">
    <source>
        <dbReference type="ARBA" id="ARBA00023136"/>
    </source>
</evidence>
<accession>A0AA88MJ19</accession>
<dbReference type="InterPro" id="IPR043159">
    <property type="entry name" value="Lectin_gal-bd_sf"/>
</dbReference>
<evidence type="ECO:0000313" key="21">
    <source>
        <dbReference type="Proteomes" id="UP001187415"/>
    </source>
</evidence>
<dbReference type="Pfam" id="PF20519">
    <property type="entry name" value="Polycystin_dom"/>
    <property type="match status" value="1"/>
</dbReference>
<dbReference type="Gene3D" id="3.10.100.10">
    <property type="entry name" value="Mannose-Binding Protein A, subunit A"/>
    <property type="match status" value="1"/>
</dbReference>
<dbReference type="PANTHER" id="PTHR10877:SF134">
    <property type="entry name" value="POLYCYSTIN-1-LIKE PROTEIN 2"/>
    <property type="match status" value="1"/>
</dbReference>
<dbReference type="SMART" id="SM00303">
    <property type="entry name" value="GPS"/>
    <property type="match status" value="1"/>
</dbReference>
<dbReference type="Gene3D" id="2.60.220.50">
    <property type="match status" value="1"/>
</dbReference>
<feature type="domain" description="PLAT" evidence="17">
    <location>
        <begin position="1362"/>
        <end position="1479"/>
    </location>
</feature>
<comment type="subcellular location">
    <subcellularLocation>
        <location evidence="1">Membrane</location>
        <topology evidence="1">Multi-pass membrane protein</topology>
    </subcellularLocation>
</comment>
<dbReference type="InterPro" id="IPR016187">
    <property type="entry name" value="CTDL_fold"/>
</dbReference>
<feature type="region of interest" description="Disordered" evidence="13">
    <location>
        <begin position="774"/>
        <end position="803"/>
    </location>
</feature>
<evidence type="ECO:0000256" key="5">
    <source>
        <dbReference type="ARBA" id="ARBA00022734"/>
    </source>
</evidence>
<dbReference type="Proteomes" id="UP001187415">
    <property type="component" value="Unassembled WGS sequence"/>
</dbReference>
<dbReference type="CDD" id="cd22831">
    <property type="entry name" value="Gal_Rha_Lectin_PKD1L2"/>
    <property type="match status" value="1"/>
</dbReference>
<keyword evidence="6" id="KW-0677">Repeat</keyword>
<feature type="transmembrane region" description="Helical" evidence="14">
    <location>
        <begin position="1525"/>
        <end position="1545"/>
    </location>
</feature>
<feature type="domain" description="SUEL-type lectin" evidence="19">
    <location>
        <begin position="159"/>
        <end position="250"/>
    </location>
</feature>
<evidence type="ECO:0000259" key="17">
    <source>
        <dbReference type="PROSITE" id="PS50095"/>
    </source>
</evidence>
<comment type="caution">
    <text evidence="20">The sequence shown here is derived from an EMBL/GenBank/DDBJ whole genome shotgun (WGS) entry which is preliminary data.</text>
</comment>
<dbReference type="GO" id="GO:0005262">
    <property type="term" value="F:calcium channel activity"/>
    <property type="evidence" value="ECO:0007669"/>
    <property type="project" value="TreeGrafter"/>
</dbReference>
<dbReference type="Pfam" id="PF02140">
    <property type="entry name" value="SUEL_Lectin"/>
    <property type="match status" value="1"/>
</dbReference>
<name>A0AA88MJ19_CHASR</name>
<dbReference type="SUPFAM" id="SSF49723">
    <property type="entry name" value="Lipase/lipooxygenase domain (PLAT/LH2 domain)"/>
    <property type="match status" value="1"/>
</dbReference>
<feature type="disulfide bond" evidence="11">
    <location>
        <begin position="1949"/>
        <end position="1962"/>
    </location>
</feature>
<dbReference type="InterPro" id="IPR001304">
    <property type="entry name" value="C-type_lectin-like"/>
</dbReference>
<dbReference type="GO" id="GO:0030246">
    <property type="term" value="F:carbohydrate binding"/>
    <property type="evidence" value="ECO:0007669"/>
    <property type="project" value="UniProtKB-KW"/>
</dbReference>
<dbReference type="SUPFAM" id="SSF56436">
    <property type="entry name" value="C-type lectin-like"/>
    <property type="match status" value="1"/>
</dbReference>
<dbReference type="Gene3D" id="1.10.287.70">
    <property type="match status" value="1"/>
</dbReference>
<dbReference type="FunFam" id="1.10.287.70:FF:000086">
    <property type="entry name" value="Polycystic kidney disease 2"/>
    <property type="match status" value="1"/>
</dbReference>
<evidence type="ECO:0000256" key="3">
    <source>
        <dbReference type="ARBA" id="ARBA00022692"/>
    </source>
</evidence>
<evidence type="ECO:0000259" key="16">
    <source>
        <dbReference type="PROSITE" id="PS50041"/>
    </source>
</evidence>
<dbReference type="InterPro" id="IPR000203">
    <property type="entry name" value="GPS"/>
</dbReference>
<feature type="signal peptide" evidence="15">
    <location>
        <begin position="1"/>
        <end position="20"/>
    </location>
</feature>
<sequence>MWWTVLHLLILVTLRGLSLAVSCPDHQKAFRGSCYEFVALQRSFFSAQAWCEQRGGHLSFIPNEETQHFLQRHLDPGKDAWFGIAPYPSKNFTHTPAAEASFCWLDGSCSTYSNWVNSPQPGAACGHLLRHSGFKWKATQDCNKRLPFICQFESGSAIVCAGHHTTLQCASGQVVIIDGGFYGRKNIHYCRATSSPPTTSTHQCSWVDVVETLKALCRGRQACQVAEAVKFFSEPCPDLGSYLSVAYQCRDGLTLTMATVAAVFHEVTITIKRLLDLSWGNVSCELSTGDGRVFYLNSPVGLESHVGHKYTHPGAFVVTVKCTSNDMHITSEKIISIQEPITEIGVVTCYAGNQFFHMTNCKALYGRAFQIQLEVNAGTNVTYRIQSSKMLLSSLSVARGSVPHNITVIPEMVKQLGPGCHQLKLFASNMVTFPELSADLQVCVLEKVTGLQASILTEGNDSEITVGVSLEGGAPVQLLFYLTGENGSFYEARQMNTRKEIFHIGPQIDGNIRVKLRAWNVFSSLEKDVFSSCAKDSVSQLNGHNQLNFTQRARKNHNRVVKSLTDIIATPSNSVPTRNISITLSTSNPTGLNDNSKQYQWSCKNPCKCQGNYAGLTHTITESCLPNPSEFNKYYFEEINKGDNAVENSKSICVILTASPNMPDWLSLTCTQGCFPDNENKDVMLKLDCKGNEQCKQVVWNIENPNEEDWPDETKSCYREAGKRPLIVAQNGGNELTVSQSFLKMAKSKNQDVKVVIYSGDVVPLYTTYTIKTSTSTQNPNLTPTKQPDTAESTKGNRNPKQLCCSKSNEVKSVFLPLGDKSSNYNLIITATVKKGSLVVSTTMITQVKDYTASSGSSGNDLESLLGGAVDKLKNQTLLSAATIGQLLSSVSSKLKSQSEGLENGEGQKLRGKMMDIMIDAVKEAPPTTPDDIQVIADGISAIIQQDTEPTYLAQEQASLLLVELSSVLLHLLVNNSEATIDEVISAASTVVEGASIILEYSSSKNISDALLNTLYNIQSALLTFKSVDEGPTIIQQANIAVFVKRVKPGSLHTEAIGITNCSCPAFSLPALPSSMFQSNDPVDVRMLSLKRSPFSWNGRGNISGPIGGLSLTTEDGSGIPVKNLTENIEILLPRPDGEQVNISVLDLGNYSTTIIDVPSTDNILLLKMVPSKDPLPFKVLLGYEVYPTETSYVAMTEMPHKGTTLEERYTWLLDPETLKGNTGPHYLVVRPIVGPGIKSINATLSITSISAACKFWDESALDWRTYGCKVGVNTTNLVTQCLCNHLTFFGSSFFVTPNLVDPSRTAELFATFAQNPVVVCFVGALFLAYLLVVAWARRKDLKDVAKLKVSFLEDNDPMDHYRYLLTVSTGHRRGGSTSSQVTMTLLGAEGNSEPHHLTDPKKRVFERGAVDMFLLTTPFSLGELHAIRLWHNNSGSHPPWFVGNVVVQDLQTDQKWHFLCNTWLAIDVGDCSLDKVFPISTEVDLKRFSNLFFMKVSKDFSDGHIWYSVVNRPPSSTFTCVQRVSCCFSLLLCTMLTSIMFYGIPTDPSEQVMELGNFEFTWQQFMIGVQSSLIMFPVNFLIVGIFRQTRPREISCCKRKAKNVGAPEQESTSQASPSQTAPTEKNVTLDIIINDITRIVHSLSKSVKHNIPCQVEPGQQVDINDVLSVMEDFIKQNNKIDESTQSETKSFCNVNQPHVPERNASVQVEDGIQRKSSKSQYLHRQLCHIHQQLSLLGPSGFPTPHSYNQALQQVQRMKAFLGDQIPTSSSVNLNEPTHKKLSPAESSDVFFALVIKKVDEDDFQNIEFVRNDTNQDDHTKQQTFRQNRTLYEPPASADIEKMKRNKILEQKAYGLLREILAFMVFLSTLLVVAYTLRDPNAFYLNQHILNSFTEQISETMSIADVFNWGNTCLLNNLFSKPPGFITDGNSKLLGHARLRQLRVRKNSCQIPSSMRQFAPDCQAPYSWEVEDMGSYDAGWNQSMTNNISINTFRPWTYQTQAQLRASDIWGKLALYRGGGFAAELGPDLQNASSTLEYLFNNRWLDTYTRAIIVEFTVYNANVNLFCIVTLLLETPAVGAFQFSSELHSVRLYQPEDGLSFLPIAAEIIYLLFILYYMFLQGKLMKQQRWAYFRTKWNLLELTIILLSWAAVAVYIKMTVLGNRNLTYYQSHKDKFASFYDTATSDCELQYLIAFLVLLTTVKLWHLLRLNPKMYMITATLQRASKDISSFMLVIGIMFLAYSVASYVIYGWKLSSYRTLEYTFLTLVNLQLGIFNYDEVLDYTPMLGALVFGSCIVLMTFVVFNLLVAVILVAFSHEKTHHKPSEEEEAVDLMLKKICSLFGIR</sequence>
<evidence type="ECO:0000256" key="15">
    <source>
        <dbReference type="SAM" id="SignalP"/>
    </source>
</evidence>
<evidence type="ECO:0000256" key="10">
    <source>
        <dbReference type="ARBA" id="ARBA00023180"/>
    </source>
</evidence>
<dbReference type="Pfam" id="PF08016">
    <property type="entry name" value="PKD_channel"/>
    <property type="match status" value="1"/>
</dbReference>
<proteinExistence type="inferred from homology"/>
<evidence type="ECO:0000256" key="1">
    <source>
        <dbReference type="ARBA" id="ARBA00004141"/>
    </source>
</evidence>
<keyword evidence="10" id="KW-0325">Glycoprotein</keyword>
<dbReference type="InterPro" id="IPR046791">
    <property type="entry name" value="Polycystin_dom"/>
</dbReference>
<evidence type="ECO:0000256" key="14">
    <source>
        <dbReference type="SAM" id="Phobius"/>
    </source>
</evidence>
<dbReference type="Pfam" id="PF01477">
    <property type="entry name" value="PLAT"/>
    <property type="match status" value="1"/>
</dbReference>
<dbReference type="Gene3D" id="2.60.120.740">
    <property type="match status" value="1"/>
</dbReference>
<dbReference type="CDD" id="cd01752">
    <property type="entry name" value="PLAT_polycystin"/>
    <property type="match status" value="1"/>
</dbReference>
<dbReference type="PROSITE" id="PS50095">
    <property type="entry name" value="PLAT"/>
    <property type="match status" value="1"/>
</dbReference>
<comment type="similarity">
    <text evidence="2">Belongs to the polycystin family.</text>
</comment>
<dbReference type="PANTHER" id="PTHR10877">
    <property type="entry name" value="POLYCYSTIN FAMILY MEMBER"/>
    <property type="match status" value="1"/>
</dbReference>
<feature type="transmembrane region" description="Helical" evidence="14">
    <location>
        <begin position="1317"/>
        <end position="1337"/>
    </location>
</feature>
<dbReference type="Pfam" id="PF00059">
    <property type="entry name" value="Lectin_C"/>
    <property type="match status" value="1"/>
</dbReference>
<feature type="transmembrane region" description="Helical" evidence="14">
    <location>
        <begin position="1565"/>
        <end position="1587"/>
    </location>
</feature>
<keyword evidence="3 14" id="KW-0812">Transmembrane</keyword>
<dbReference type="Pfam" id="PF01825">
    <property type="entry name" value="GPS"/>
    <property type="match status" value="1"/>
</dbReference>
<gene>
    <name evidence="20" type="ORF">Q5P01_013292</name>
</gene>
<keyword evidence="4 15" id="KW-0732">Signal</keyword>
<evidence type="ECO:0000256" key="7">
    <source>
        <dbReference type="ARBA" id="ARBA00022989"/>
    </source>
</evidence>
<evidence type="ECO:0000256" key="4">
    <source>
        <dbReference type="ARBA" id="ARBA00022729"/>
    </source>
</evidence>
<evidence type="ECO:0000256" key="12">
    <source>
        <dbReference type="PROSITE-ProRule" id="PRU00152"/>
    </source>
</evidence>
<keyword evidence="8 14" id="KW-0472">Membrane</keyword>
<feature type="transmembrane region" description="Helical" evidence="14">
    <location>
        <begin position="2189"/>
        <end position="2208"/>
    </location>
</feature>
<dbReference type="FunFam" id="2.60.60.20:FF:000008">
    <property type="entry name" value="Polycystic kidney disease 1-like 2, isoform CRA_a"/>
    <property type="match status" value="1"/>
</dbReference>
<feature type="compositionally biased region" description="Polar residues" evidence="13">
    <location>
        <begin position="778"/>
        <end position="803"/>
    </location>
</feature>
<evidence type="ECO:0008006" key="22">
    <source>
        <dbReference type="Google" id="ProtNLM"/>
    </source>
</evidence>
<protein>
    <recommendedName>
        <fullName evidence="22">Polycystic kidney disease protein 1-like 2</fullName>
    </recommendedName>
</protein>
<reference evidence="20" key="1">
    <citation type="submission" date="2023-07" db="EMBL/GenBank/DDBJ databases">
        <title>Chromosome-level Genome Assembly of Striped Snakehead (Channa striata).</title>
        <authorList>
            <person name="Liu H."/>
        </authorList>
    </citation>
    <scope>NUCLEOTIDE SEQUENCE</scope>
    <source>
        <strain evidence="20">Gz</strain>
        <tissue evidence="20">Muscle</tissue>
    </source>
</reference>
<dbReference type="PRINTS" id="PR01433">
    <property type="entry name" value="POLYCYSTIN2"/>
</dbReference>
<evidence type="ECO:0000256" key="2">
    <source>
        <dbReference type="ARBA" id="ARBA00007200"/>
    </source>
</evidence>
<dbReference type="PROSITE" id="PS50041">
    <property type="entry name" value="C_TYPE_LECTIN_2"/>
    <property type="match status" value="1"/>
</dbReference>
<comment type="caution">
    <text evidence="12">Lacks conserved residue(s) required for the propagation of feature annotation.</text>
</comment>
<feature type="transmembrane region" description="Helical" evidence="14">
    <location>
        <begin position="1853"/>
        <end position="1877"/>
    </location>
</feature>
<evidence type="ECO:0000259" key="18">
    <source>
        <dbReference type="PROSITE" id="PS50221"/>
    </source>
</evidence>
<evidence type="ECO:0000256" key="9">
    <source>
        <dbReference type="ARBA" id="ARBA00023157"/>
    </source>
</evidence>
<keyword evidence="5" id="KW-0430">Lectin</keyword>
<dbReference type="InterPro" id="IPR001024">
    <property type="entry name" value="PLAT/LH2_dom"/>
</dbReference>
<dbReference type="SMART" id="SM00034">
    <property type="entry name" value="CLECT"/>
    <property type="match status" value="1"/>
</dbReference>
<dbReference type="GO" id="GO:0016020">
    <property type="term" value="C:membrane"/>
    <property type="evidence" value="ECO:0007669"/>
    <property type="project" value="UniProtKB-SubCell"/>
</dbReference>
<dbReference type="SMART" id="SM00308">
    <property type="entry name" value="LH2"/>
    <property type="match status" value="1"/>
</dbReference>
<evidence type="ECO:0000259" key="19">
    <source>
        <dbReference type="PROSITE" id="PS50228"/>
    </source>
</evidence>
<feature type="domain" description="C-type lectin" evidence="16">
    <location>
        <begin position="30"/>
        <end position="151"/>
    </location>
</feature>
<evidence type="ECO:0000256" key="6">
    <source>
        <dbReference type="ARBA" id="ARBA00022737"/>
    </source>
</evidence>
<dbReference type="PROSITE" id="PS50221">
    <property type="entry name" value="GAIN_B"/>
    <property type="match status" value="1"/>
</dbReference>
<keyword evidence="21" id="KW-1185">Reference proteome</keyword>
<dbReference type="GO" id="GO:0050982">
    <property type="term" value="P:detection of mechanical stimulus"/>
    <property type="evidence" value="ECO:0007669"/>
    <property type="project" value="TreeGrafter"/>
</dbReference>
<keyword evidence="9" id="KW-1015">Disulfide bond</keyword>
<keyword evidence="7 14" id="KW-1133">Transmembrane helix</keyword>
<dbReference type="GO" id="GO:0005509">
    <property type="term" value="F:calcium ion binding"/>
    <property type="evidence" value="ECO:0007669"/>
    <property type="project" value="InterPro"/>
</dbReference>
<dbReference type="Gene3D" id="2.60.60.20">
    <property type="entry name" value="PLAT/LH2 domain"/>
    <property type="match status" value="1"/>
</dbReference>
<dbReference type="InterPro" id="IPR000922">
    <property type="entry name" value="Lectin_gal-bd_dom"/>
</dbReference>
<dbReference type="InterPro" id="IPR057244">
    <property type="entry name" value="GAIN_B"/>
</dbReference>
<dbReference type="InterPro" id="IPR003915">
    <property type="entry name" value="PKD_2"/>
</dbReference>
<organism evidence="20 21">
    <name type="scientific">Channa striata</name>
    <name type="common">Snakehead murrel</name>
    <name type="synonym">Ophicephalus striatus</name>
    <dbReference type="NCBI Taxonomy" id="64152"/>
    <lineage>
        <taxon>Eukaryota</taxon>
        <taxon>Metazoa</taxon>
        <taxon>Chordata</taxon>
        <taxon>Craniata</taxon>
        <taxon>Vertebrata</taxon>
        <taxon>Euteleostomi</taxon>
        <taxon>Actinopterygii</taxon>
        <taxon>Neopterygii</taxon>
        <taxon>Teleostei</taxon>
        <taxon>Neoteleostei</taxon>
        <taxon>Acanthomorphata</taxon>
        <taxon>Anabantaria</taxon>
        <taxon>Anabantiformes</taxon>
        <taxon>Channoidei</taxon>
        <taxon>Channidae</taxon>
        <taxon>Channa</taxon>
    </lineage>
</organism>
<feature type="transmembrane region" description="Helical" evidence="14">
    <location>
        <begin position="2139"/>
        <end position="2156"/>
    </location>
</feature>
<dbReference type="InterPro" id="IPR013122">
    <property type="entry name" value="PKD1_2_channel"/>
</dbReference>
<dbReference type="InterPro" id="IPR051223">
    <property type="entry name" value="Polycystin"/>
</dbReference>
<dbReference type="EMBL" id="JAUPFM010000010">
    <property type="protein sequence ID" value="KAK2839552.1"/>
    <property type="molecule type" value="Genomic_DNA"/>
</dbReference>
<feature type="transmembrane region" description="Helical" evidence="14">
    <location>
        <begin position="2286"/>
        <end position="2315"/>
    </location>
</feature>
<evidence type="ECO:0000313" key="20">
    <source>
        <dbReference type="EMBL" id="KAK2839552.1"/>
    </source>
</evidence>
<dbReference type="InterPro" id="IPR036392">
    <property type="entry name" value="PLAT/LH2_dom_sf"/>
</dbReference>
<feature type="chain" id="PRO_5041672217" description="Polycystic kidney disease protein 1-like 2" evidence="15">
    <location>
        <begin position="21"/>
        <end position="2345"/>
    </location>
</feature>
<feature type="domain" description="GAIN-B" evidence="18">
    <location>
        <begin position="1142"/>
        <end position="1302"/>
    </location>
</feature>
<feature type="transmembrane region" description="Helical" evidence="14">
    <location>
        <begin position="2228"/>
        <end position="2250"/>
    </location>
</feature>
<dbReference type="InterPro" id="IPR016186">
    <property type="entry name" value="C-type_lectin-like/link_sf"/>
</dbReference>
<dbReference type="InterPro" id="IPR046338">
    <property type="entry name" value="GAIN_dom_sf"/>
</dbReference>
<dbReference type="PROSITE" id="PS50228">
    <property type="entry name" value="SUEL_LECTIN"/>
    <property type="match status" value="1"/>
</dbReference>